<dbReference type="SUPFAM" id="SSF81301">
    <property type="entry name" value="Nucleotidyltransferase"/>
    <property type="match status" value="1"/>
</dbReference>
<evidence type="ECO:0000313" key="4">
    <source>
        <dbReference type="EMBL" id="PIV10103.1"/>
    </source>
</evidence>
<dbReference type="Gene3D" id="3.30.460.10">
    <property type="entry name" value="Beta Polymerase, domain 2"/>
    <property type="match status" value="1"/>
</dbReference>
<dbReference type="AlphaFoldDB" id="A0A2M7BU59"/>
<dbReference type="PANTHER" id="PTHR36928">
    <property type="entry name" value="PHOSPHATASE YCDX-RELATED"/>
    <property type="match status" value="1"/>
</dbReference>
<dbReference type="GO" id="GO:0005829">
    <property type="term" value="C:cytosol"/>
    <property type="evidence" value="ECO:0007669"/>
    <property type="project" value="TreeGrafter"/>
</dbReference>
<gene>
    <name evidence="4" type="ORF">COS49_02370</name>
</gene>
<dbReference type="InterPro" id="IPR016195">
    <property type="entry name" value="Pol/histidinol_Pase-like"/>
</dbReference>
<keyword evidence="1" id="KW-0808">Transferase</keyword>
<dbReference type="GO" id="GO:0042578">
    <property type="term" value="F:phosphoric ester hydrolase activity"/>
    <property type="evidence" value="ECO:0007669"/>
    <property type="project" value="TreeGrafter"/>
</dbReference>
<dbReference type="GO" id="GO:0008270">
    <property type="term" value="F:zinc ion binding"/>
    <property type="evidence" value="ECO:0007669"/>
    <property type="project" value="TreeGrafter"/>
</dbReference>
<dbReference type="InterPro" id="IPR050243">
    <property type="entry name" value="PHP_phosphatase"/>
</dbReference>
<dbReference type="InterPro" id="IPR002008">
    <property type="entry name" value="DNA_pol_X_beta-like"/>
</dbReference>
<dbReference type="InterPro" id="IPR037160">
    <property type="entry name" value="DNA_Pol_thumb_sf"/>
</dbReference>
<dbReference type="InterPro" id="IPR004013">
    <property type="entry name" value="PHP_dom"/>
</dbReference>
<dbReference type="EMBL" id="PEUX01000050">
    <property type="protein sequence ID" value="PIV10103.1"/>
    <property type="molecule type" value="Genomic_DNA"/>
</dbReference>
<dbReference type="Gene3D" id="3.30.210.10">
    <property type="entry name" value="DNA polymerase, thumb domain"/>
    <property type="match status" value="1"/>
</dbReference>
<comment type="caution">
    <text evidence="4">The sequence shown here is derived from an EMBL/GenBank/DDBJ whole genome shotgun (WGS) entry which is preliminary data.</text>
</comment>
<dbReference type="FunFam" id="3.20.20.140:FF:000047">
    <property type="entry name" value="PHP domain-containing protein"/>
    <property type="match status" value="1"/>
</dbReference>
<evidence type="ECO:0000259" key="3">
    <source>
        <dbReference type="SMART" id="SM00481"/>
    </source>
</evidence>
<dbReference type="GO" id="GO:0006281">
    <property type="term" value="P:DNA repair"/>
    <property type="evidence" value="ECO:0007669"/>
    <property type="project" value="InterPro"/>
</dbReference>
<evidence type="ECO:0000313" key="5">
    <source>
        <dbReference type="Proteomes" id="UP000229894"/>
    </source>
</evidence>
<dbReference type="InterPro" id="IPR043519">
    <property type="entry name" value="NT_sf"/>
</dbReference>
<dbReference type="CDD" id="cd07436">
    <property type="entry name" value="PHP_PolX"/>
    <property type="match status" value="1"/>
</dbReference>
<dbReference type="PRINTS" id="PR00869">
    <property type="entry name" value="DNAPOLX"/>
</dbReference>
<dbReference type="Pfam" id="PF02811">
    <property type="entry name" value="PHP"/>
    <property type="match status" value="1"/>
</dbReference>
<dbReference type="SMART" id="SM00481">
    <property type="entry name" value="POLIIIAc"/>
    <property type="match status" value="1"/>
</dbReference>
<dbReference type="InterPro" id="IPR022312">
    <property type="entry name" value="DNA_pol_X"/>
</dbReference>
<sequence>LGSILPAVRQIIARLEKLPETSRVEAAGSVRRMKETIGDIDILATSSKPAKVMDFFVRMPALPDGSQDGTEVVKVWAKGPTKSSVRLKGGFDCDLRVIQRESFGAALQYFTGSKDHNILIRRLAIKKGLKLNEYGVFRGKKQIAGRNEKKVYRAIGLPYIEPELRTNSGEIEAAIRQAQGRPDGLPRIIGYQDIKGETHCHTDWSDGAETIEQMAQAAKRMGYQYMVIADHAGFLKIAHGLDEKRLLKQMIEIDKVNQRVSGIKILKGCEVDIKDDGSLAIKDEVLAKLDIVLGAVHSSFKMNQADMTKRLARAIANPHLDIIAHPTGRLIRKREAYRFDFSKIFKTAKENRTALEINAYSDRLDLKDADIRQAVQAGVKLTIGTDAHSSRHLPMMELGIAQARRGWATKKDILNSKSVREFLKSF</sequence>
<dbReference type="GO" id="GO:0003887">
    <property type="term" value="F:DNA-directed DNA polymerase activity"/>
    <property type="evidence" value="ECO:0007669"/>
    <property type="project" value="InterPro"/>
</dbReference>
<keyword evidence="2" id="KW-0548">Nucleotidyltransferase</keyword>
<feature type="non-terminal residue" evidence="4">
    <location>
        <position position="1"/>
    </location>
</feature>
<evidence type="ECO:0000256" key="2">
    <source>
        <dbReference type="ARBA" id="ARBA00022695"/>
    </source>
</evidence>
<name>A0A2M7BU59_9BACT</name>
<dbReference type="SUPFAM" id="SSF89550">
    <property type="entry name" value="PHP domain-like"/>
    <property type="match status" value="1"/>
</dbReference>
<dbReference type="PRINTS" id="PR00870">
    <property type="entry name" value="DNAPOLXBETA"/>
</dbReference>
<reference evidence="5" key="1">
    <citation type="submission" date="2017-09" db="EMBL/GenBank/DDBJ databases">
        <title>Depth-based differentiation of microbial function through sediment-hosted aquifers and enrichment of novel symbionts in the deep terrestrial subsurface.</title>
        <authorList>
            <person name="Probst A.J."/>
            <person name="Ladd B."/>
            <person name="Jarett J.K."/>
            <person name="Geller-Mcgrath D.E."/>
            <person name="Sieber C.M.K."/>
            <person name="Emerson J.B."/>
            <person name="Anantharaman K."/>
            <person name="Thomas B.C."/>
            <person name="Malmstrom R."/>
            <person name="Stieglmeier M."/>
            <person name="Klingl A."/>
            <person name="Woyke T."/>
            <person name="Ryan C.M."/>
            <person name="Banfield J.F."/>
        </authorList>
    </citation>
    <scope>NUCLEOTIDE SEQUENCE [LARGE SCALE GENOMIC DNA]</scope>
</reference>
<feature type="domain" description="Polymerase/histidinol phosphatase N-terminal" evidence="3">
    <location>
        <begin position="196"/>
        <end position="275"/>
    </location>
</feature>
<dbReference type="Gene3D" id="3.20.20.140">
    <property type="entry name" value="Metal-dependent hydrolases"/>
    <property type="match status" value="1"/>
</dbReference>
<dbReference type="Proteomes" id="UP000229894">
    <property type="component" value="Unassembled WGS sequence"/>
</dbReference>
<protein>
    <submittedName>
        <fullName evidence="4">DNA polymerase III</fullName>
    </submittedName>
</protein>
<proteinExistence type="predicted"/>
<organism evidence="4 5">
    <name type="scientific">Candidatus Portnoybacteria bacterium CG03_land_8_20_14_0_80_41_10</name>
    <dbReference type="NCBI Taxonomy" id="1974808"/>
    <lineage>
        <taxon>Bacteria</taxon>
        <taxon>Candidatus Portnoyibacteriota</taxon>
    </lineage>
</organism>
<dbReference type="GO" id="GO:0003677">
    <property type="term" value="F:DNA binding"/>
    <property type="evidence" value="ECO:0007669"/>
    <property type="project" value="InterPro"/>
</dbReference>
<dbReference type="InterPro" id="IPR029398">
    <property type="entry name" value="PolB_thumb"/>
</dbReference>
<dbReference type="InterPro" id="IPR003141">
    <property type="entry name" value="Pol/His_phosphatase_N"/>
</dbReference>
<evidence type="ECO:0000256" key="1">
    <source>
        <dbReference type="ARBA" id="ARBA00022679"/>
    </source>
</evidence>
<dbReference type="Pfam" id="PF14791">
    <property type="entry name" value="DNA_pol_B_thumb"/>
    <property type="match status" value="1"/>
</dbReference>
<dbReference type="PANTHER" id="PTHR36928:SF1">
    <property type="entry name" value="PHOSPHATASE YCDX-RELATED"/>
    <property type="match status" value="1"/>
</dbReference>
<dbReference type="InterPro" id="IPR047967">
    <property type="entry name" value="PolX_PHP"/>
</dbReference>
<accession>A0A2M7BU59</accession>